<dbReference type="GO" id="GO:0006412">
    <property type="term" value="P:translation"/>
    <property type="evidence" value="ECO:0007669"/>
    <property type="project" value="UniProtKB-UniRule"/>
</dbReference>
<protein>
    <recommendedName>
        <fullName evidence="5">Large ribosomal subunit protein bL25</fullName>
    </recommendedName>
    <alternativeName>
        <fullName evidence="5">General stress protein CTC</fullName>
    </alternativeName>
</protein>
<comment type="subunit">
    <text evidence="5">Part of the 50S ribosomal subunit; part of the 5S rRNA/L5/L18/L25 subcomplex. Contacts the 5S rRNA. Binds to the 5S rRNA independently of L5 and L18.</text>
</comment>
<dbReference type="PANTHER" id="PTHR33284">
    <property type="entry name" value="RIBOSOMAL PROTEIN L25/GLN-TRNA SYNTHETASE, ANTI-CODON-BINDING DOMAIN-CONTAINING PROTEIN"/>
    <property type="match status" value="1"/>
</dbReference>
<evidence type="ECO:0000256" key="2">
    <source>
        <dbReference type="ARBA" id="ARBA00022884"/>
    </source>
</evidence>
<organism evidence="9 10">
    <name type="scientific">candidate division WS6 bacterium 36_33</name>
    <dbReference type="NCBI Taxonomy" id="1641388"/>
    <lineage>
        <taxon>Bacteria</taxon>
        <taxon>Candidatus Dojkabacteria</taxon>
    </lineage>
</organism>
<feature type="domain" description="Large ribosomal subunit protein bL25 L25" evidence="7">
    <location>
        <begin position="7"/>
        <end position="89"/>
    </location>
</feature>
<keyword evidence="4 5" id="KW-0687">Ribonucleoprotein</keyword>
<dbReference type="AlphaFoldDB" id="A0A101GZF6"/>
<dbReference type="GO" id="GO:0003735">
    <property type="term" value="F:structural constituent of ribosome"/>
    <property type="evidence" value="ECO:0007669"/>
    <property type="project" value="InterPro"/>
</dbReference>
<dbReference type="Proteomes" id="UP000053469">
    <property type="component" value="Unassembled WGS sequence"/>
</dbReference>
<evidence type="ECO:0000259" key="7">
    <source>
        <dbReference type="Pfam" id="PF01386"/>
    </source>
</evidence>
<dbReference type="Gene3D" id="2.170.120.20">
    <property type="entry name" value="Ribosomal protein L25, beta domain"/>
    <property type="match status" value="1"/>
</dbReference>
<evidence type="ECO:0000256" key="1">
    <source>
        <dbReference type="ARBA" id="ARBA00022730"/>
    </source>
</evidence>
<dbReference type="HAMAP" id="MF_01334">
    <property type="entry name" value="Ribosomal_bL25_CTC"/>
    <property type="match status" value="1"/>
</dbReference>
<dbReference type="InterPro" id="IPR020056">
    <property type="entry name" value="Rbsml_bL25/Gln-tRNA_synth_N"/>
</dbReference>
<evidence type="ECO:0000256" key="5">
    <source>
        <dbReference type="HAMAP-Rule" id="MF_01334"/>
    </source>
</evidence>
<dbReference type="GO" id="GO:0022625">
    <property type="term" value="C:cytosolic large ribosomal subunit"/>
    <property type="evidence" value="ECO:0007669"/>
    <property type="project" value="TreeGrafter"/>
</dbReference>
<evidence type="ECO:0000259" key="8">
    <source>
        <dbReference type="Pfam" id="PF14693"/>
    </source>
</evidence>
<feature type="region of interest" description="Disordered" evidence="6">
    <location>
        <begin position="189"/>
        <end position="229"/>
    </location>
</feature>
<dbReference type="PANTHER" id="PTHR33284:SF1">
    <property type="entry name" value="RIBOSOMAL PROTEIN L25_GLN-TRNA SYNTHETASE, ANTI-CODON-BINDING DOMAIN-CONTAINING PROTEIN"/>
    <property type="match status" value="1"/>
</dbReference>
<gene>
    <name evidence="5" type="primary">rplY</name>
    <name evidence="5" type="synonym">ctc</name>
    <name evidence="9" type="ORF">XD87_0074</name>
</gene>
<sequence>MEKIIFEKREVLGKKNKRLFDEGYVPAVVYNSKGDSTNIKITRSFATKIMSEVTSATVLDAEYDGKSMKVIVKEIDVNPFTERIRHISFFEIDEKQEMTFTIPFKIVGVAPAVKNNLGILVEVLSSIDVRGKLSDLVPFIKIDVTKLEHPGQSISLDELELPKSLELVNEDLAETTVVTITELQEEIVVEEPEVEEEEEIEGEEDGGEEGKEGTEEEGEVKEEAKETKE</sequence>
<dbReference type="SUPFAM" id="SSF50715">
    <property type="entry name" value="Ribosomal protein L25-like"/>
    <property type="match status" value="1"/>
</dbReference>
<dbReference type="InterPro" id="IPR037121">
    <property type="entry name" value="Ribosomal_bL25_C"/>
</dbReference>
<proteinExistence type="inferred from homology"/>
<dbReference type="CDD" id="cd00495">
    <property type="entry name" value="Ribosomal_L25_TL5_CTC"/>
    <property type="match status" value="1"/>
</dbReference>
<evidence type="ECO:0000256" key="3">
    <source>
        <dbReference type="ARBA" id="ARBA00022980"/>
    </source>
</evidence>
<accession>A0A101GZF6</accession>
<dbReference type="InterPro" id="IPR020930">
    <property type="entry name" value="Ribosomal_uL5_bac-type"/>
</dbReference>
<dbReference type="InterPro" id="IPR001021">
    <property type="entry name" value="Ribosomal_bL25_long"/>
</dbReference>
<name>A0A101GZF6_9BACT</name>
<evidence type="ECO:0000256" key="6">
    <source>
        <dbReference type="SAM" id="MobiDB-lite"/>
    </source>
</evidence>
<dbReference type="InterPro" id="IPR020057">
    <property type="entry name" value="Ribosomal_bL25_b-dom"/>
</dbReference>
<dbReference type="Pfam" id="PF01386">
    <property type="entry name" value="Ribosomal_L25p"/>
    <property type="match status" value="1"/>
</dbReference>
<dbReference type="Pfam" id="PF14693">
    <property type="entry name" value="Ribosomal_TL5_C"/>
    <property type="match status" value="1"/>
</dbReference>
<dbReference type="Gene3D" id="2.40.240.10">
    <property type="entry name" value="Ribosomal Protein L25, Chain P"/>
    <property type="match status" value="1"/>
</dbReference>
<dbReference type="EMBL" id="LGGI01000005">
    <property type="protein sequence ID" value="KUK67520.1"/>
    <property type="molecule type" value="Genomic_DNA"/>
</dbReference>
<dbReference type="InterPro" id="IPR029751">
    <property type="entry name" value="Ribosomal_L25_dom"/>
</dbReference>
<comment type="similarity">
    <text evidence="5">Belongs to the bacterial ribosomal protein bL25 family. CTC subfamily.</text>
</comment>
<feature type="compositionally biased region" description="Acidic residues" evidence="6">
    <location>
        <begin position="189"/>
        <end position="207"/>
    </location>
</feature>
<feature type="domain" description="Large ribosomal subunit protein bL25 beta" evidence="8">
    <location>
        <begin position="98"/>
        <end position="182"/>
    </location>
</feature>
<evidence type="ECO:0000256" key="4">
    <source>
        <dbReference type="ARBA" id="ARBA00023274"/>
    </source>
</evidence>
<evidence type="ECO:0000313" key="10">
    <source>
        <dbReference type="Proteomes" id="UP000053469"/>
    </source>
</evidence>
<dbReference type="InterPro" id="IPR011035">
    <property type="entry name" value="Ribosomal_bL25/Gln-tRNA_synth"/>
</dbReference>
<keyword evidence="1 5" id="KW-0699">rRNA-binding</keyword>
<keyword evidence="3 5" id="KW-0689">Ribosomal protein</keyword>
<reference evidence="10" key="1">
    <citation type="journal article" date="2015" name="MBio">
        <title>Genome-Resolved Metagenomic Analysis Reveals Roles for Candidate Phyla and Other Microbial Community Members in Biogeochemical Transformations in Oil Reservoirs.</title>
        <authorList>
            <person name="Hu P."/>
            <person name="Tom L."/>
            <person name="Singh A."/>
            <person name="Thomas B.C."/>
            <person name="Baker B.J."/>
            <person name="Piceno Y.M."/>
            <person name="Andersen G.L."/>
            <person name="Banfield J.F."/>
        </authorList>
    </citation>
    <scope>NUCLEOTIDE SEQUENCE [LARGE SCALE GENOMIC DNA]</scope>
</reference>
<keyword evidence="2 5" id="KW-0694">RNA-binding</keyword>
<dbReference type="GO" id="GO:0008097">
    <property type="term" value="F:5S rRNA binding"/>
    <property type="evidence" value="ECO:0007669"/>
    <property type="project" value="InterPro"/>
</dbReference>
<comment type="caution">
    <text evidence="9">The sequence shown here is derived from an EMBL/GenBank/DDBJ whole genome shotgun (WGS) entry which is preliminary data.</text>
</comment>
<dbReference type="NCBIfam" id="TIGR00731">
    <property type="entry name" value="bL25_bact_ctc"/>
    <property type="match status" value="1"/>
</dbReference>
<evidence type="ECO:0000313" key="9">
    <source>
        <dbReference type="EMBL" id="KUK67520.1"/>
    </source>
</evidence>
<comment type="function">
    <text evidence="5">This is one of the proteins that binds to the 5S RNA in the ribosome where it forms part of the central protuberance.</text>
</comment>